<accession>A0A7X2IQX8</accession>
<dbReference type="Proteomes" id="UP000446768">
    <property type="component" value="Unassembled WGS sequence"/>
</dbReference>
<feature type="chain" id="PRO_5031489970" evidence="1">
    <location>
        <begin position="17"/>
        <end position="81"/>
    </location>
</feature>
<feature type="signal peptide" evidence="1">
    <location>
        <begin position="1"/>
        <end position="16"/>
    </location>
</feature>
<evidence type="ECO:0000313" key="2">
    <source>
        <dbReference type="EMBL" id="MRV74285.1"/>
    </source>
</evidence>
<keyword evidence="3" id="KW-1185">Reference proteome</keyword>
<evidence type="ECO:0000313" key="3">
    <source>
        <dbReference type="Proteomes" id="UP000446768"/>
    </source>
</evidence>
<proteinExistence type="predicted"/>
<protein>
    <submittedName>
        <fullName evidence="2">Uncharacterized protein</fullName>
    </submittedName>
</protein>
<name>A0A7X2IQX8_9BURK</name>
<dbReference type="AlphaFoldDB" id="A0A7X2IQX8"/>
<dbReference type="EMBL" id="WKJJ01000014">
    <property type="protein sequence ID" value="MRV74285.1"/>
    <property type="molecule type" value="Genomic_DNA"/>
</dbReference>
<dbReference type="RefSeq" id="WP_154377717.1">
    <property type="nucleotide sequence ID" value="NZ_WKJJ01000014.1"/>
</dbReference>
<keyword evidence="1" id="KW-0732">Signal</keyword>
<gene>
    <name evidence="2" type="ORF">GJ700_21495</name>
</gene>
<reference evidence="2 3" key="1">
    <citation type="submission" date="2019-11" db="EMBL/GenBank/DDBJ databases">
        <title>Novel species isolated from a subtropical stream in China.</title>
        <authorList>
            <person name="Lu H."/>
        </authorList>
    </citation>
    <scope>NUCLEOTIDE SEQUENCE [LARGE SCALE GENOMIC DNA]</scope>
    <source>
        <strain evidence="2 3">FT92W</strain>
    </source>
</reference>
<organism evidence="2 3">
    <name type="scientific">Pseudoduganella rivuli</name>
    <dbReference type="NCBI Taxonomy" id="2666085"/>
    <lineage>
        <taxon>Bacteria</taxon>
        <taxon>Pseudomonadati</taxon>
        <taxon>Pseudomonadota</taxon>
        <taxon>Betaproteobacteria</taxon>
        <taxon>Burkholderiales</taxon>
        <taxon>Oxalobacteraceae</taxon>
        <taxon>Telluria group</taxon>
        <taxon>Pseudoduganella</taxon>
    </lineage>
</organism>
<comment type="caution">
    <text evidence="2">The sequence shown here is derived from an EMBL/GenBank/DDBJ whole genome shotgun (WGS) entry which is preliminary data.</text>
</comment>
<dbReference type="PROSITE" id="PS51257">
    <property type="entry name" value="PROKAR_LIPOPROTEIN"/>
    <property type="match status" value="1"/>
</dbReference>
<sequence>MKIQHLIAAGALLALAACGGGGSGKDMSTTPPVVTPPIVTLDAFFKAVQGAIGMASEDQEPADIAAVAVTGPDNTEPEKVE</sequence>
<evidence type="ECO:0000256" key="1">
    <source>
        <dbReference type="SAM" id="SignalP"/>
    </source>
</evidence>